<name>A0ACC1HJ94_9FUNG</name>
<dbReference type="EC" id="3.4.11.9" evidence="1"/>
<evidence type="ECO:0000313" key="2">
    <source>
        <dbReference type="Proteomes" id="UP001145114"/>
    </source>
</evidence>
<sequence length="200" mass="23062">MFGSEDERDSGIFLHEFFFRTYLPHVEEVAAQKFQQMVTAPDAFIPDSTHYDVTLFRSATQLIPMIRNFSELLSSLSLLKNDTFDITLDLSRKYYESCFGLFNATLTGPNGRKYTSAKWAENEDLVQLLDMVMSLTSMKGWVDFSTHADREIRLEEALKTDRSLYSGEMISDPKKLILLAALQQTLKWFMAELRSIEADR</sequence>
<accession>A0ACC1HJ94</accession>
<evidence type="ECO:0000313" key="1">
    <source>
        <dbReference type="EMBL" id="KAJ1676604.1"/>
    </source>
</evidence>
<protein>
    <submittedName>
        <fullName evidence="1">Exocyst subunit</fullName>
        <ecNumber evidence="1">3.4.11.9</ecNumber>
    </submittedName>
</protein>
<feature type="non-terminal residue" evidence="1">
    <location>
        <position position="200"/>
    </location>
</feature>
<gene>
    <name evidence="1" type="primary">SEC8_3</name>
    <name evidence="1" type="ORF">EV182_007848</name>
</gene>
<keyword evidence="1" id="KW-0645">Protease</keyword>
<proteinExistence type="predicted"/>
<comment type="caution">
    <text evidence="1">The sequence shown here is derived from an EMBL/GenBank/DDBJ whole genome shotgun (WGS) entry which is preliminary data.</text>
</comment>
<dbReference type="EMBL" id="JAMZIH010003803">
    <property type="protein sequence ID" value="KAJ1676604.1"/>
    <property type="molecule type" value="Genomic_DNA"/>
</dbReference>
<reference evidence="1" key="1">
    <citation type="submission" date="2022-06" db="EMBL/GenBank/DDBJ databases">
        <title>Phylogenomic reconstructions and comparative analyses of Kickxellomycotina fungi.</title>
        <authorList>
            <person name="Reynolds N.K."/>
            <person name="Stajich J.E."/>
            <person name="Barry K."/>
            <person name="Grigoriev I.V."/>
            <person name="Crous P."/>
            <person name="Smith M.E."/>
        </authorList>
    </citation>
    <scope>NUCLEOTIDE SEQUENCE</scope>
    <source>
        <strain evidence="1">RSA 2271</strain>
    </source>
</reference>
<keyword evidence="2" id="KW-1185">Reference proteome</keyword>
<dbReference type="Proteomes" id="UP001145114">
    <property type="component" value="Unassembled WGS sequence"/>
</dbReference>
<keyword evidence="1" id="KW-0031">Aminopeptidase</keyword>
<keyword evidence="1" id="KW-0378">Hydrolase</keyword>
<organism evidence="1 2">
    <name type="scientific">Spiromyces aspiralis</name>
    <dbReference type="NCBI Taxonomy" id="68401"/>
    <lineage>
        <taxon>Eukaryota</taxon>
        <taxon>Fungi</taxon>
        <taxon>Fungi incertae sedis</taxon>
        <taxon>Zoopagomycota</taxon>
        <taxon>Kickxellomycotina</taxon>
        <taxon>Kickxellomycetes</taxon>
        <taxon>Kickxellales</taxon>
        <taxon>Kickxellaceae</taxon>
        <taxon>Spiromyces</taxon>
    </lineage>
</organism>